<comment type="caution">
    <text evidence="9">The sequence shown here is derived from an EMBL/GenBank/DDBJ whole genome shotgun (WGS) entry which is preliminary data.</text>
</comment>
<feature type="transmembrane region" description="Helical" evidence="6">
    <location>
        <begin position="21"/>
        <end position="42"/>
    </location>
</feature>
<dbReference type="RefSeq" id="WP_346754841.1">
    <property type="nucleotide sequence ID" value="NZ_JAUJEA010000013.1"/>
</dbReference>
<feature type="domain" description="MacB-like periplasmic core" evidence="8">
    <location>
        <begin position="446"/>
        <end position="611"/>
    </location>
</feature>
<dbReference type="PROSITE" id="PS51257">
    <property type="entry name" value="PROKAR_LIPOPROTEIN"/>
    <property type="match status" value="1"/>
</dbReference>
<feature type="transmembrane region" description="Helical" evidence="6">
    <location>
        <begin position="439"/>
        <end position="463"/>
    </location>
</feature>
<dbReference type="InterPro" id="IPR025857">
    <property type="entry name" value="MacB_PCD"/>
</dbReference>
<name>A0ABT8KVL2_9BACT</name>
<feature type="transmembrane region" description="Helical" evidence="6">
    <location>
        <begin position="772"/>
        <end position="794"/>
    </location>
</feature>
<dbReference type="Proteomes" id="UP001172082">
    <property type="component" value="Unassembled WGS sequence"/>
</dbReference>
<dbReference type="Pfam" id="PF12704">
    <property type="entry name" value="MacB_PCD"/>
    <property type="match status" value="2"/>
</dbReference>
<organism evidence="9 10">
    <name type="scientific">Splendidivirga corallicola</name>
    <dbReference type="NCBI Taxonomy" id="3051826"/>
    <lineage>
        <taxon>Bacteria</taxon>
        <taxon>Pseudomonadati</taxon>
        <taxon>Bacteroidota</taxon>
        <taxon>Cytophagia</taxon>
        <taxon>Cytophagales</taxon>
        <taxon>Splendidivirgaceae</taxon>
        <taxon>Splendidivirga</taxon>
    </lineage>
</organism>
<accession>A0ABT8KVL2</accession>
<feature type="transmembrane region" description="Helical" evidence="6">
    <location>
        <begin position="734"/>
        <end position="760"/>
    </location>
</feature>
<dbReference type="Pfam" id="PF02687">
    <property type="entry name" value="FtsX"/>
    <property type="match status" value="2"/>
</dbReference>
<feature type="transmembrane region" description="Helical" evidence="6">
    <location>
        <begin position="690"/>
        <end position="714"/>
    </location>
</feature>
<evidence type="ECO:0000259" key="8">
    <source>
        <dbReference type="Pfam" id="PF12704"/>
    </source>
</evidence>
<dbReference type="PANTHER" id="PTHR30572">
    <property type="entry name" value="MEMBRANE COMPONENT OF TRANSPORTER-RELATED"/>
    <property type="match status" value="1"/>
</dbReference>
<keyword evidence="5 6" id="KW-0472">Membrane</keyword>
<evidence type="ECO:0000313" key="9">
    <source>
        <dbReference type="EMBL" id="MDN5204817.1"/>
    </source>
</evidence>
<dbReference type="PANTHER" id="PTHR30572:SF18">
    <property type="entry name" value="ABC-TYPE MACROLIDE FAMILY EXPORT SYSTEM PERMEASE COMPONENT 2"/>
    <property type="match status" value="1"/>
</dbReference>
<feature type="domain" description="MacB-like periplasmic core" evidence="8">
    <location>
        <begin position="20"/>
        <end position="241"/>
    </location>
</feature>
<dbReference type="EMBL" id="JAUJEA010000013">
    <property type="protein sequence ID" value="MDN5204817.1"/>
    <property type="molecule type" value="Genomic_DNA"/>
</dbReference>
<evidence type="ECO:0000256" key="2">
    <source>
        <dbReference type="ARBA" id="ARBA00022475"/>
    </source>
</evidence>
<evidence type="ECO:0000256" key="3">
    <source>
        <dbReference type="ARBA" id="ARBA00022692"/>
    </source>
</evidence>
<feature type="domain" description="ABC3 transporter permease C-terminal" evidence="7">
    <location>
        <begin position="693"/>
        <end position="806"/>
    </location>
</feature>
<proteinExistence type="predicted"/>
<protein>
    <submittedName>
        <fullName evidence="9">ABC transporter permease</fullName>
    </submittedName>
</protein>
<dbReference type="InterPro" id="IPR003838">
    <property type="entry name" value="ABC3_permease_C"/>
</dbReference>
<dbReference type="InterPro" id="IPR050250">
    <property type="entry name" value="Macrolide_Exporter_MacB"/>
</dbReference>
<feature type="domain" description="ABC3 transporter permease C-terminal" evidence="7">
    <location>
        <begin position="306"/>
        <end position="421"/>
    </location>
</feature>
<evidence type="ECO:0000259" key="7">
    <source>
        <dbReference type="Pfam" id="PF02687"/>
    </source>
</evidence>
<keyword evidence="10" id="KW-1185">Reference proteome</keyword>
<gene>
    <name evidence="9" type="ORF">QQ008_25730</name>
</gene>
<feature type="transmembrane region" description="Helical" evidence="6">
    <location>
        <begin position="345"/>
        <end position="373"/>
    </location>
</feature>
<evidence type="ECO:0000256" key="4">
    <source>
        <dbReference type="ARBA" id="ARBA00022989"/>
    </source>
</evidence>
<keyword evidence="2" id="KW-1003">Cell membrane</keyword>
<evidence type="ECO:0000256" key="6">
    <source>
        <dbReference type="SAM" id="Phobius"/>
    </source>
</evidence>
<keyword evidence="3 6" id="KW-0812">Transmembrane</keyword>
<sequence>MFRNYLKIGFRNIIKEKFYSTINIMGLAVGMACTLIILAYIIHETSYDAQHSDVDRLHRVNMTAIWTPGRDIMSSTPPSVAQALLNEYPEVESVLRINTPGAMQVSFVQDDKVDRAFNETGILAADSNFFDFFAFDLKEGDKRTALKEKNTAVISDEMAEKYFGDESPIGKVLLFGDDRIPVKVTGVTTKQASNLHFNFDFLLSIYTNENIKKMEWSWIWTQVVTYVKLKEGTSAAALGSKLYQLAPKYAVKAFQRLGIDIDEFQREKGQLNFYLQPVRDIHLYSANVGNRIGPVSDVAYIYIFASVALFIMIIACINFMNLSTARATVRAKEIGVRKVMGSQRIYLIFQFLTESIMMSFLATLLGLGILEIIRMTVIESIIVDFEIQLFSDPILTIFLLLMPLLIGIIAGSYPAFYLTSFNAAGALKGNMKTGKKSLYLRNGLVILQFVISVTLISCTVIVYDQLNYFNEKNLGYDKENILVINFAEKLGPKLESYRNKLESYSSIKDATVGMSVPGRASFEDFLNPVGSSDDKIPVATLKIDEHYIDAFNIEVLAGRDFSKSNPTDINGTIINETAMHSFGWTIDNVIGQKISYYGESQYEVIGVVKDYHFAPLRFTIAPHAFFHIDSDMWGDFRVVALKVDAQNAQNVLSYAESEWKKYAEGAPFNFSFLEEEHARQYESERRTGKLFSVFTIITVLIACIGLFGLAAYTIEQRRKEIGIRKVLGSPVSTLVLMLNGGFTKLVLIAFLISIPVAWYAMEQWLQQFPFRIPLNIGTFILGGILAIVITWLTVGFQSLRAAKANPVDTLRDE</sequence>
<feature type="transmembrane region" description="Helical" evidence="6">
    <location>
        <begin position="393"/>
        <end position="418"/>
    </location>
</feature>
<evidence type="ECO:0000256" key="5">
    <source>
        <dbReference type="ARBA" id="ARBA00023136"/>
    </source>
</evidence>
<comment type="subcellular location">
    <subcellularLocation>
        <location evidence="1">Cell membrane</location>
        <topology evidence="1">Multi-pass membrane protein</topology>
    </subcellularLocation>
</comment>
<evidence type="ECO:0000256" key="1">
    <source>
        <dbReference type="ARBA" id="ARBA00004651"/>
    </source>
</evidence>
<reference evidence="9" key="1">
    <citation type="submission" date="2023-06" db="EMBL/GenBank/DDBJ databases">
        <title>Genomic of Parafulvivirga corallium.</title>
        <authorList>
            <person name="Wang G."/>
        </authorList>
    </citation>
    <scope>NUCLEOTIDE SEQUENCE</scope>
    <source>
        <strain evidence="9">BMA10</strain>
    </source>
</reference>
<keyword evidence="4 6" id="KW-1133">Transmembrane helix</keyword>
<evidence type="ECO:0000313" key="10">
    <source>
        <dbReference type="Proteomes" id="UP001172082"/>
    </source>
</evidence>
<feature type="transmembrane region" description="Helical" evidence="6">
    <location>
        <begin position="299"/>
        <end position="324"/>
    </location>
</feature>